<sequence>MGCYFIVSVRIERPERRALYEEYICLVKPLVESFGGEYLVRSENLEYAGGDWRPDRLIVIRFPDRGALDRCFRSPEYEKIKNLRIESVAASVVIAEGR</sequence>
<dbReference type="InterPro" id="IPR010753">
    <property type="entry name" value="DUF1330"/>
</dbReference>
<feature type="domain" description="DUF1330" evidence="1">
    <location>
        <begin position="4"/>
        <end position="97"/>
    </location>
</feature>
<dbReference type="PANTHER" id="PTHR41521:SF4">
    <property type="entry name" value="BLR0684 PROTEIN"/>
    <property type="match status" value="1"/>
</dbReference>
<organism evidence="2">
    <name type="scientific">bioreactor metagenome</name>
    <dbReference type="NCBI Taxonomy" id="1076179"/>
    <lineage>
        <taxon>unclassified sequences</taxon>
        <taxon>metagenomes</taxon>
        <taxon>ecological metagenomes</taxon>
    </lineage>
</organism>
<proteinExistence type="predicted"/>
<dbReference type="Gene3D" id="3.30.70.100">
    <property type="match status" value="1"/>
</dbReference>
<dbReference type="AlphaFoldDB" id="A0A645D4U6"/>
<dbReference type="InterPro" id="IPR011008">
    <property type="entry name" value="Dimeric_a/b-barrel"/>
</dbReference>
<dbReference type="Pfam" id="PF07045">
    <property type="entry name" value="DUF1330"/>
    <property type="match status" value="1"/>
</dbReference>
<gene>
    <name evidence="2" type="ORF">SDC9_131310</name>
</gene>
<evidence type="ECO:0000313" key="2">
    <source>
        <dbReference type="EMBL" id="MPM84239.1"/>
    </source>
</evidence>
<dbReference type="PANTHER" id="PTHR41521">
    <property type="match status" value="1"/>
</dbReference>
<comment type="caution">
    <text evidence="2">The sequence shown here is derived from an EMBL/GenBank/DDBJ whole genome shotgun (WGS) entry which is preliminary data.</text>
</comment>
<reference evidence="2" key="1">
    <citation type="submission" date="2019-08" db="EMBL/GenBank/DDBJ databases">
        <authorList>
            <person name="Kucharzyk K."/>
            <person name="Murdoch R.W."/>
            <person name="Higgins S."/>
            <person name="Loffler F."/>
        </authorList>
    </citation>
    <scope>NUCLEOTIDE SEQUENCE</scope>
</reference>
<evidence type="ECO:0000259" key="1">
    <source>
        <dbReference type="Pfam" id="PF07045"/>
    </source>
</evidence>
<accession>A0A645D4U6</accession>
<protein>
    <recommendedName>
        <fullName evidence="1">DUF1330 domain-containing protein</fullName>
    </recommendedName>
</protein>
<name>A0A645D4U6_9ZZZZ</name>
<dbReference type="SUPFAM" id="SSF54909">
    <property type="entry name" value="Dimeric alpha+beta barrel"/>
    <property type="match status" value="1"/>
</dbReference>
<dbReference type="EMBL" id="VSSQ01032838">
    <property type="protein sequence ID" value="MPM84239.1"/>
    <property type="molecule type" value="Genomic_DNA"/>
</dbReference>